<sequence length="457" mass="47924">MSGEIRPVIVGAGPAGIRAAQALAAAGLRPVVVDEAAKGGGQIYRRQPDGFTRDAKTLYGTEAAKAEALHRTIDGLAIDHRPQTLVWNIEAGALDLLRDGQAERLPYSRLILATGATDRILPIPGWTLPGAYSLGAAQVALKYQGCGIGRRVAFIGTGPLLPLVASQYLKAGAEVAAVLDTARQADKLAALPGLLRGPATMAKGLRLLAALRAGGVKLRHGARPLRILGTERVEGLVWHDGEREQRIDCDAVAFGYGLRSETQLADLAGCRFRFDPLNRAWLPERDAAGRSSVAGVYLAGDGAGIAGADAAELAGERAALALLEDLGRPVDRARAAHLEGKLAAIGRFRQGLERAFPFPAGWAAQAPDSLVICRCEEVSAGTLRATATRWGTPELNRLKALCRVGMGRCQGRMCGTAAAEILAAHRGVPIEAVGRLRGQAPVKPIPIAIEAAPEEAA</sequence>
<evidence type="ECO:0000313" key="5">
    <source>
        <dbReference type="Proteomes" id="UP000196655"/>
    </source>
</evidence>
<dbReference type="PIRSF" id="PIRSF037495">
    <property type="entry name" value="Opine_OX_OoxA/HcnB"/>
    <property type="match status" value="1"/>
</dbReference>
<dbReference type="RefSeq" id="WP_088151759.1">
    <property type="nucleotide sequence ID" value="NZ_NHON01000024.1"/>
</dbReference>
<feature type="domain" description="FAD/NAD(P)-binding" evidence="3">
    <location>
        <begin position="8"/>
        <end position="311"/>
    </location>
</feature>
<keyword evidence="1" id="KW-0560">Oxidoreductase</keyword>
<dbReference type="SUPFAM" id="SSF51905">
    <property type="entry name" value="FAD/NAD(P)-binding domain"/>
    <property type="match status" value="1"/>
</dbReference>
<protein>
    <submittedName>
        <fullName evidence="4">FAD/NAD(P)-binding oxidoreductase</fullName>
    </submittedName>
</protein>
<dbReference type="Gene3D" id="3.50.50.60">
    <property type="entry name" value="FAD/NAD(P)-binding domain"/>
    <property type="match status" value="2"/>
</dbReference>
<dbReference type="Proteomes" id="UP000196655">
    <property type="component" value="Unassembled WGS sequence"/>
</dbReference>
<dbReference type="InterPro" id="IPR041854">
    <property type="entry name" value="BFD-like_2Fe2S-bd_dom_sf"/>
</dbReference>
<dbReference type="Pfam" id="PF07992">
    <property type="entry name" value="Pyr_redox_2"/>
    <property type="match status" value="1"/>
</dbReference>
<comment type="caution">
    <text evidence="4">The sequence shown here is derived from an EMBL/GenBank/DDBJ whole genome shotgun (WGS) entry which is preliminary data.</text>
</comment>
<dbReference type="AlphaFoldDB" id="A0A211ZML0"/>
<dbReference type="EMBL" id="NHON01000024">
    <property type="protein sequence ID" value="OWJ66404.1"/>
    <property type="molecule type" value="Genomic_DNA"/>
</dbReference>
<gene>
    <name evidence="4" type="ORF">BWR60_14595</name>
</gene>
<feature type="domain" description="BFD-like [2Fe-2S]-binding" evidence="2">
    <location>
        <begin position="371"/>
        <end position="423"/>
    </location>
</feature>
<dbReference type="GO" id="GO:0016491">
    <property type="term" value="F:oxidoreductase activity"/>
    <property type="evidence" value="ECO:0007669"/>
    <property type="project" value="UniProtKB-KW"/>
</dbReference>
<dbReference type="PANTHER" id="PTHR42949:SF3">
    <property type="entry name" value="ANAEROBIC GLYCEROL-3-PHOSPHATE DEHYDROGENASE SUBUNIT B"/>
    <property type="match status" value="1"/>
</dbReference>
<evidence type="ECO:0000313" key="4">
    <source>
        <dbReference type="EMBL" id="OWJ66404.1"/>
    </source>
</evidence>
<dbReference type="Pfam" id="PF04324">
    <property type="entry name" value="Fer2_BFD"/>
    <property type="match status" value="1"/>
</dbReference>
<dbReference type="PANTHER" id="PTHR42949">
    <property type="entry name" value="ANAEROBIC GLYCEROL-3-PHOSPHATE DEHYDROGENASE SUBUNIT B"/>
    <property type="match status" value="1"/>
</dbReference>
<dbReference type="InterPro" id="IPR023753">
    <property type="entry name" value="FAD/NAD-binding_dom"/>
</dbReference>
<dbReference type="InterPro" id="IPR051691">
    <property type="entry name" value="Metab_Enz_Cyan_OpOx_G3PDH"/>
</dbReference>
<name>A0A211ZML0_9PROT</name>
<dbReference type="InterPro" id="IPR036188">
    <property type="entry name" value="FAD/NAD-bd_sf"/>
</dbReference>
<keyword evidence="5" id="KW-1185">Reference proteome</keyword>
<dbReference type="STRING" id="1122125.GCA_000423185_03026"/>
<evidence type="ECO:0000259" key="2">
    <source>
        <dbReference type="Pfam" id="PF04324"/>
    </source>
</evidence>
<dbReference type="OrthoDB" id="9801699at2"/>
<evidence type="ECO:0000256" key="1">
    <source>
        <dbReference type="ARBA" id="ARBA00023002"/>
    </source>
</evidence>
<dbReference type="PRINTS" id="PR00469">
    <property type="entry name" value="PNDRDTASEII"/>
</dbReference>
<dbReference type="PRINTS" id="PR00368">
    <property type="entry name" value="FADPNR"/>
</dbReference>
<dbReference type="InterPro" id="IPR007419">
    <property type="entry name" value="BFD-like_2Fe2S-bd_dom"/>
</dbReference>
<dbReference type="InterPro" id="IPR017224">
    <property type="entry name" value="Opine_Oxase_asu/HCN_bsu"/>
</dbReference>
<proteinExistence type="predicted"/>
<dbReference type="Gene3D" id="1.10.10.1100">
    <property type="entry name" value="BFD-like [2Fe-2S]-binding domain"/>
    <property type="match status" value="1"/>
</dbReference>
<accession>A0A211ZML0</accession>
<dbReference type="CDD" id="cd19946">
    <property type="entry name" value="GlpA-like_Fer2_BFD-like"/>
    <property type="match status" value="1"/>
</dbReference>
<reference evidence="5" key="1">
    <citation type="submission" date="2017-05" db="EMBL/GenBank/DDBJ databases">
        <authorList>
            <person name="Macchi M."/>
            <person name="Festa S."/>
            <person name="Coppotelli B.M."/>
            <person name="Morelli I.S."/>
        </authorList>
    </citation>
    <scope>NUCLEOTIDE SEQUENCE [LARGE SCALE GENOMIC DNA]</scope>
    <source>
        <strain evidence="5">I</strain>
    </source>
</reference>
<organism evidence="4 5">
    <name type="scientific">Inquilinus limosus</name>
    <dbReference type="NCBI Taxonomy" id="171674"/>
    <lineage>
        <taxon>Bacteria</taxon>
        <taxon>Pseudomonadati</taxon>
        <taxon>Pseudomonadota</taxon>
        <taxon>Alphaproteobacteria</taxon>
        <taxon>Rhodospirillales</taxon>
        <taxon>Rhodospirillaceae</taxon>
        <taxon>Inquilinus</taxon>
    </lineage>
</organism>
<evidence type="ECO:0000259" key="3">
    <source>
        <dbReference type="Pfam" id="PF07992"/>
    </source>
</evidence>